<dbReference type="InterPro" id="IPR003653">
    <property type="entry name" value="Peptidase_C48_C"/>
</dbReference>
<accession>A0A9W6Z8W0</accession>
<evidence type="ECO:0000259" key="6">
    <source>
        <dbReference type="PROSITE" id="PS50600"/>
    </source>
</evidence>
<keyword evidence="3" id="KW-0378">Hydrolase</keyword>
<feature type="non-terminal residue" evidence="7">
    <location>
        <position position="1"/>
    </location>
</feature>
<reference evidence="7" key="1">
    <citation type="submission" date="2022-07" db="EMBL/GenBank/DDBJ databases">
        <title>Genome analysis of Parmales, a sister group of diatoms, reveals the evolutionary specialization of diatoms from phago-mixotrophs to photoautotrophs.</title>
        <authorList>
            <person name="Ban H."/>
            <person name="Sato S."/>
            <person name="Yoshikawa S."/>
            <person name="Kazumasa Y."/>
            <person name="Nakamura Y."/>
            <person name="Ichinomiya M."/>
            <person name="Saitoh K."/>
            <person name="Sato N."/>
            <person name="Blanc-Mathieu R."/>
            <person name="Endo H."/>
            <person name="Kuwata A."/>
            <person name="Ogata H."/>
        </authorList>
    </citation>
    <scope>NUCLEOTIDE SEQUENCE</scope>
</reference>
<evidence type="ECO:0000256" key="5">
    <source>
        <dbReference type="SAM" id="MobiDB-lite"/>
    </source>
</evidence>
<dbReference type="GO" id="GO:0008234">
    <property type="term" value="F:cysteine-type peptidase activity"/>
    <property type="evidence" value="ECO:0007669"/>
    <property type="project" value="InterPro"/>
</dbReference>
<protein>
    <recommendedName>
        <fullName evidence="6">Ubiquitin-like protease family profile domain-containing protein</fullName>
    </recommendedName>
</protein>
<name>A0A9W6Z8W0_9STRA</name>
<evidence type="ECO:0000256" key="1">
    <source>
        <dbReference type="ARBA" id="ARBA00005234"/>
    </source>
</evidence>
<organism evidence="7 8">
    <name type="scientific">Triparma retinervis</name>
    <dbReference type="NCBI Taxonomy" id="2557542"/>
    <lineage>
        <taxon>Eukaryota</taxon>
        <taxon>Sar</taxon>
        <taxon>Stramenopiles</taxon>
        <taxon>Ochrophyta</taxon>
        <taxon>Bolidophyceae</taxon>
        <taxon>Parmales</taxon>
        <taxon>Triparmaceae</taxon>
        <taxon>Triparma</taxon>
    </lineage>
</organism>
<evidence type="ECO:0000256" key="2">
    <source>
        <dbReference type="ARBA" id="ARBA00022670"/>
    </source>
</evidence>
<dbReference type="PROSITE" id="PS50600">
    <property type="entry name" value="ULP_PROTEASE"/>
    <property type="match status" value="1"/>
</dbReference>
<feature type="region of interest" description="Disordered" evidence="5">
    <location>
        <begin position="67"/>
        <end position="88"/>
    </location>
</feature>
<dbReference type="Proteomes" id="UP001165082">
    <property type="component" value="Unassembled WGS sequence"/>
</dbReference>
<dbReference type="AlphaFoldDB" id="A0A9W6Z8W0"/>
<keyword evidence="8" id="KW-1185">Reference proteome</keyword>
<evidence type="ECO:0000313" key="7">
    <source>
        <dbReference type="EMBL" id="GMH47866.1"/>
    </source>
</evidence>
<dbReference type="InterPro" id="IPR038765">
    <property type="entry name" value="Papain-like_cys_pep_sf"/>
</dbReference>
<comment type="caution">
    <text evidence="7">The sequence shown here is derived from an EMBL/GenBank/DDBJ whole genome shotgun (WGS) entry which is preliminary data.</text>
</comment>
<comment type="similarity">
    <text evidence="1">Belongs to the peptidase C48 family.</text>
</comment>
<dbReference type="SUPFAM" id="SSF54001">
    <property type="entry name" value="Cysteine proteinases"/>
    <property type="match status" value="1"/>
</dbReference>
<evidence type="ECO:0000256" key="3">
    <source>
        <dbReference type="ARBA" id="ARBA00022801"/>
    </source>
</evidence>
<feature type="region of interest" description="Disordered" evidence="5">
    <location>
        <begin position="912"/>
        <end position="935"/>
    </location>
</feature>
<keyword evidence="4" id="KW-0175">Coiled coil</keyword>
<feature type="domain" description="Ubiquitin-like protease family profile" evidence="6">
    <location>
        <begin position="125"/>
        <end position="445"/>
    </location>
</feature>
<dbReference type="EMBL" id="BRXZ01004387">
    <property type="protein sequence ID" value="GMH47866.1"/>
    <property type="molecule type" value="Genomic_DNA"/>
</dbReference>
<evidence type="ECO:0000256" key="4">
    <source>
        <dbReference type="SAM" id="Coils"/>
    </source>
</evidence>
<feature type="compositionally biased region" description="Basic and acidic residues" evidence="5">
    <location>
        <begin position="855"/>
        <end position="871"/>
    </location>
</feature>
<sequence length="1010" mass="114618">GGLNVLAGSILYVQMDKRDLTRGGKKRYNEEEEAVISNLFSCFSGDDMTDVGRTVEGFGESWLSGAAVGEEEEAPEKQEEAPNSLTKDPIVLGPDFYGGMTKVEQDAVKEWFRGIINPNDKVGRLEMTCRQVSEAAQTKKWVSDEIVNTHFEQLRDEQLRASQDRGERTFVFNSVNIADTLNLKESEMEKRANKVLFGGDIFDYKGIVIPVNPLRQHWMFAHISVVLMDGTEKSESKESFLKVIWYDSMLKKDDKSRFDPANSDDTVPVDKVGTYLRDVWRRNTEVALEVVCAAVMKLGKGVKRDKGGTVNEEDLNALNDKVLQEFTKDKAECQRQARYLKDIKETVAFFTRRWMEMPENRKKKAEEVEVKNKEWRKEGQRIKGVFEPKRLMGLCLPTKLMKPNEVSELVYELPNVNNFATPKDYPVQEDNVSCALHLCNNATAIILGRKPRFHEEDVKDKVRGTIVLKLLKTAGLVKMEEVEKRVFNGLIVEYKDDMRADVEKNLETTRVTGTKVDATAKEEVLLSSQENSQHRELSTVDAKLENTSNNSNIPTPRRLTFKGCEVEANPLIEVGNTTICILQNLQMHMNLTRLNLQIKLGKQWQSTGALKTSIETREKSFLETKARYDAEKKKVQADKKSSNKAYNQMLLLSSPMASPDPQANKNGKHTKAEELYQQSLNNFNKMMETFEEAFKEKETQHNEDMKTLNTRLKETELNDKKLEEDITVILADLLRNLHTNIKGLQQHLKDRLNIIEENGQSESNLTFTAFGPIPEDSPPQIEWLEGSVTCKEVVETAESINDYIQAKVSRIYTVLNSVVAKTKGEDVLSIMDAERALVNALRVPPSDVVKGGEGGSKKKEKETKSNHQKEMLEKEQSIEDVLNMLCGHAKKPNEPAEFKQASLMKLKEESKTIRTTPKRGNAVKPDETFDVKQPSLKKQKKELVKQKVVKRKDPPNFEQLGEEEQCALFLAETEIQDLGSTLQDSTIRIQKLLLEDNGTYKIIGSSTTTK</sequence>
<feature type="coiled-coil region" evidence="4">
    <location>
        <begin position="680"/>
        <end position="725"/>
    </location>
</feature>
<gene>
    <name evidence="7" type="ORF">TrRE_jg483</name>
</gene>
<proteinExistence type="inferred from homology"/>
<evidence type="ECO:0000313" key="8">
    <source>
        <dbReference type="Proteomes" id="UP001165082"/>
    </source>
</evidence>
<dbReference type="GO" id="GO:0006508">
    <property type="term" value="P:proteolysis"/>
    <property type="evidence" value="ECO:0007669"/>
    <property type="project" value="UniProtKB-KW"/>
</dbReference>
<feature type="region of interest" description="Disordered" evidence="5">
    <location>
        <begin position="846"/>
        <end position="871"/>
    </location>
</feature>
<feature type="non-terminal residue" evidence="7">
    <location>
        <position position="1010"/>
    </location>
</feature>
<keyword evidence="2" id="KW-0645">Protease</keyword>
<dbReference type="Gene3D" id="3.40.395.10">
    <property type="entry name" value="Adenoviral Proteinase, Chain A"/>
    <property type="match status" value="1"/>
</dbReference>